<feature type="non-terminal residue" evidence="6">
    <location>
        <position position="1"/>
    </location>
</feature>
<dbReference type="Pfam" id="PF01553">
    <property type="entry name" value="Acyltransferase"/>
    <property type="match status" value="1"/>
</dbReference>
<name>A0ABU3MLZ9_9PROT</name>
<protein>
    <submittedName>
        <fullName evidence="6">Lysophospholipid acyltransferase family protein</fullName>
    </submittedName>
</protein>
<evidence type="ECO:0000313" key="7">
    <source>
        <dbReference type="Proteomes" id="UP001258945"/>
    </source>
</evidence>
<dbReference type="GO" id="GO:0016746">
    <property type="term" value="F:acyltransferase activity"/>
    <property type="evidence" value="ECO:0007669"/>
    <property type="project" value="UniProtKB-KW"/>
</dbReference>
<evidence type="ECO:0000259" key="5">
    <source>
        <dbReference type="SMART" id="SM00563"/>
    </source>
</evidence>
<organism evidence="6 7">
    <name type="scientific">Roseomonas gilardii</name>
    <dbReference type="NCBI Taxonomy" id="257708"/>
    <lineage>
        <taxon>Bacteria</taxon>
        <taxon>Pseudomonadati</taxon>
        <taxon>Pseudomonadota</taxon>
        <taxon>Alphaproteobacteria</taxon>
        <taxon>Acetobacterales</taxon>
        <taxon>Roseomonadaceae</taxon>
        <taxon>Roseomonas</taxon>
    </lineage>
</organism>
<comment type="pathway">
    <text evidence="1">Lipid metabolism.</text>
</comment>
<gene>
    <name evidence="6" type="ORF">RQ831_23675</name>
</gene>
<keyword evidence="4" id="KW-0472">Membrane</keyword>
<keyword evidence="2" id="KW-0808">Transferase</keyword>
<dbReference type="PANTHER" id="PTHR10434:SF66">
    <property type="entry name" value="PHOSPHOLIPID_GLYCEROL ACYLTRANSFERASE DOMAIN-CONTAINING PROTEIN"/>
    <property type="match status" value="1"/>
</dbReference>
<feature type="transmembrane region" description="Helical" evidence="4">
    <location>
        <begin position="12"/>
        <end position="35"/>
    </location>
</feature>
<dbReference type="SUPFAM" id="SSF69593">
    <property type="entry name" value="Glycerol-3-phosphate (1)-acyltransferase"/>
    <property type="match status" value="1"/>
</dbReference>
<dbReference type="EMBL" id="JAVVDO010000119">
    <property type="protein sequence ID" value="MDT8334056.1"/>
    <property type="molecule type" value="Genomic_DNA"/>
</dbReference>
<feature type="domain" description="Phospholipid/glycerol acyltransferase" evidence="5">
    <location>
        <begin position="85"/>
        <end position="193"/>
    </location>
</feature>
<dbReference type="RefSeq" id="WP_314285807.1">
    <property type="nucleotide sequence ID" value="NZ_JAVVDO010000119.1"/>
</dbReference>
<evidence type="ECO:0000256" key="4">
    <source>
        <dbReference type="SAM" id="Phobius"/>
    </source>
</evidence>
<keyword evidence="7" id="KW-1185">Reference proteome</keyword>
<keyword evidence="4" id="KW-0812">Transmembrane</keyword>
<comment type="caution">
    <text evidence="6">The sequence shown here is derived from an EMBL/GenBank/DDBJ whole genome shotgun (WGS) entry which is preliminary data.</text>
</comment>
<reference evidence="6 7" key="1">
    <citation type="journal article" date="2019" name="Microb. Pathog.">
        <title>Comparison of VITEK 2, MALDI-TOF MS, 16S rRNA gene sequencing, and whole-genome sequencing for identification of Roseomonas mucosa.</title>
        <authorList>
            <person name="Rudolph W.W."/>
            <person name="Gunzer F."/>
            <person name="Trauth M."/>
            <person name="Bunk B."/>
            <person name="Bigge R."/>
            <person name="Schrottner P."/>
        </authorList>
    </citation>
    <scope>NUCLEOTIDE SEQUENCE [LARGE SCALE GENOMIC DNA]</scope>
    <source>
        <strain evidence="6 7">DSM 103800</strain>
    </source>
</reference>
<accession>A0ABU3MLZ9</accession>
<evidence type="ECO:0000256" key="2">
    <source>
        <dbReference type="ARBA" id="ARBA00022679"/>
    </source>
</evidence>
<evidence type="ECO:0000313" key="6">
    <source>
        <dbReference type="EMBL" id="MDT8334056.1"/>
    </source>
</evidence>
<dbReference type="PANTHER" id="PTHR10434">
    <property type="entry name" value="1-ACYL-SN-GLYCEROL-3-PHOSPHATE ACYLTRANSFERASE"/>
    <property type="match status" value="1"/>
</dbReference>
<dbReference type="Proteomes" id="UP001258945">
    <property type="component" value="Unassembled WGS sequence"/>
</dbReference>
<evidence type="ECO:0000256" key="1">
    <source>
        <dbReference type="ARBA" id="ARBA00005189"/>
    </source>
</evidence>
<sequence length="248" mass="27623">VPGLLRRWAEGLTFYLMLVIFALLSLAWSLPAALLHRLLPERWGQPLGRKGISNGFRFYLWLMRTTGMLRCDLSALDALRDEGRLVLAPNHPSLLDAVLIVSRLPRVICITKPAIWDNPLLGGGARLAGYIRNDSVRPMIRSSAAALAGGQQLLIFPEGTRTAHPPLDPITRSFALIAREAGAPVQTILIECDSPYLRKGWPVLRKPALPLRYRLRLGRRFDPDESAATLSRDMEAHLRDSLRSAETP</sequence>
<proteinExistence type="predicted"/>
<dbReference type="SMART" id="SM00563">
    <property type="entry name" value="PlsC"/>
    <property type="match status" value="1"/>
</dbReference>
<keyword evidence="3 6" id="KW-0012">Acyltransferase</keyword>
<keyword evidence="4" id="KW-1133">Transmembrane helix</keyword>
<dbReference type="CDD" id="cd07989">
    <property type="entry name" value="LPLAT_AGPAT-like"/>
    <property type="match status" value="1"/>
</dbReference>
<evidence type="ECO:0000256" key="3">
    <source>
        <dbReference type="ARBA" id="ARBA00023315"/>
    </source>
</evidence>
<dbReference type="InterPro" id="IPR002123">
    <property type="entry name" value="Plipid/glycerol_acylTrfase"/>
</dbReference>